<proteinExistence type="predicted"/>
<dbReference type="InterPro" id="IPR038259">
    <property type="entry name" value="Tmem141_sf"/>
</dbReference>
<reference evidence="2 3" key="1">
    <citation type="submission" date="2024-04" db="EMBL/GenBank/DDBJ databases">
        <authorList>
            <consortium name="Genoscope - CEA"/>
            <person name="William W."/>
        </authorList>
    </citation>
    <scope>NUCLEOTIDE SEQUENCE [LARGE SCALE GENOMIC DNA]</scope>
</reference>
<dbReference type="Gene3D" id="1.10.3350.20">
    <property type="entry name" value="Tmem141 protein family"/>
    <property type="match status" value="1"/>
</dbReference>
<gene>
    <name evidence="2" type="ORF">GSLYS_00001560001</name>
</gene>
<dbReference type="InterPro" id="IPR026788">
    <property type="entry name" value="Tmem141"/>
</dbReference>
<dbReference type="EMBL" id="CAXITT010000016">
    <property type="protein sequence ID" value="CAL1527383.1"/>
    <property type="molecule type" value="Genomic_DNA"/>
</dbReference>
<dbReference type="PANTHER" id="PTHR47229">
    <property type="entry name" value="TRANSMEMBRANE PROTEIN 141"/>
    <property type="match status" value="1"/>
</dbReference>
<keyword evidence="1" id="KW-1133">Transmembrane helix</keyword>
<evidence type="ECO:0008006" key="4">
    <source>
        <dbReference type="Google" id="ProtNLM"/>
    </source>
</evidence>
<comment type="caution">
    <text evidence="2">The sequence shown here is derived from an EMBL/GenBank/DDBJ whole genome shotgun (WGS) entry which is preliminary data.</text>
</comment>
<dbReference type="PANTHER" id="PTHR47229:SF1">
    <property type="entry name" value="TRANSMEMBRANE PROTEIN 141"/>
    <property type="match status" value="1"/>
</dbReference>
<keyword evidence="1" id="KW-0812">Transmembrane</keyword>
<keyword evidence="1" id="KW-0472">Membrane</keyword>
<evidence type="ECO:0000313" key="2">
    <source>
        <dbReference type="EMBL" id="CAL1527383.1"/>
    </source>
</evidence>
<organism evidence="2 3">
    <name type="scientific">Lymnaea stagnalis</name>
    <name type="common">Great pond snail</name>
    <name type="synonym">Helix stagnalis</name>
    <dbReference type="NCBI Taxonomy" id="6523"/>
    <lineage>
        <taxon>Eukaryota</taxon>
        <taxon>Metazoa</taxon>
        <taxon>Spiralia</taxon>
        <taxon>Lophotrochozoa</taxon>
        <taxon>Mollusca</taxon>
        <taxon>Gastropoda</taxon>
        <taxon>Heterobranchia</taxon>
        <taxon>Euthyneura</taxon>
        <taxon>Panpulmonata</taxon>
        <taxon>Hygrophila</taxon>
        <taxon>Lymnaeoidea</taxon>
        <taxon>Lymnaeidae</taxon>
        <taxon>Lymnaea</taxon>
    </lineage>
</organism>
<name>A0AAV2H178_LYMST</name>
<dbReference type="Pfam" id="PF15110">
    <property type="entry name" value="TMEM141"/>
    <property type="match status" value="1"/>
</dbReference>
<dbReference type="AlphaFoldDB" id="A0AAV2H178"/>
<protein>
    <recommendedName>
        <fullName evidence="4">Transmembrane protein 141</fullName>
    </recommendedName>
</protein>
<accession>A0AAV2H178</accession>
<dbReference type="Proteomes" id="UP001497497">
    <property type="component" value="Unassembled WGS sequence"/>
</dbReference>
<sequence>MNGAEPSSEEGLIERFPHYKTYKACQSQAFMASSVTLLGGAAITYVLMDVGYKKFKPTISRNWQIAAPILIGALSAYLVIMGKTTNCQNMWMAMEERHSVLTPANERLAMRTKSDQ</sequence>
<feature type="transmembrane region" description="Helical" evidence="1">
    <location>
        <begin position="63"/>
        <end position="82"/>
    </location>
</feature>
<evidence type="ECO:0000313" key="3">
    <source>
        <dbReference type="Proteomes" id="UP001497497"/>
    </source>
</evidence>
<evidence type="ECO:0000256" key="1">
    <source>
        <dbReference type="SAM" id="Phobius"/>
    </source>
</evidence>
<feature type="transmembrane region" description="Helical" evidence="1">
    <location>
        <begin position="29"/>
        <end position="48"/>
    </location>
</feature>
<keyword evidence="3" id="KW-1185">Reference proteome</keyword>